<dbReference type="AlphaFoldDB" id="A0A0K2VL23"/>
<reference evidence="1" key="1">
    <citation type="submission" date="2014-05" db="EMBL/GenBank/DDBJ databases">
        <authorList>
            <person name="Chronopoulou M."/>
        </authorList>
    </citation>
    <scope>NUCLEOTIDE SEQUENCE</scope>
    <source>
        <tissue evidence="1">Whole organism</tissue>
    </source>
</reference>
<proteinExistence type="predicted"/>
<name>A0A0K2VL23_LEPSM</name>
<sequence length="44" mass="5470">MEDWNGEYVCPCQIIRIVDFIKYMIIHYGIRYIDRPRIFRICIC</sequence>
<evidence type="ECO:0000313" key="1">
    <source>
        <dbReference type="EMBL" id="CDW50892.1"/>
    </source>
</evidence>
<dbReference type="EMBL" id="HACA01033531">
    <property type="protein sequence ID" value="CDW50892.1"/>
    <property type="molecule type" value="Transcribed_RNA"/>
</dbReference>
<organism evidence="1">
    <name type="scientific">Lepeophtheirus salmonis</name>
    <name type="common">Salmon louse</name>
    <name type="synonym">Caligus salmonis</name>
    <dbReference type="NCBI Taxonomy" id="72036"/>
    <lineage>
        <taxon>Eukaryota</taxon>
        <taxon>Metazoa</taxon>
        <taxon>Ecdysozoa</taxon>
        <taxon>Arthropoda</taxon>
        <taxon>Crustacea</taxon>
        <taxon>Multicrustacea</taxon>
        <taxon>Hexanauplia</taxon>
        <taxon>Copepoda</taxon>
        <taxon>Siphonostomatoida</taxon>
        <taxon>Caligidae</taxon>
        <taxon>Lepeophtheirus</taxon>
    </lineage>
</organism>
<accession>A0A0K2VL23</accession>
<protein>
    <submittedName>
        <fullName evidence="1">Uncharacterized protein</fullName>
    </submittedName>
</protein>